<gene>
    <name evidence="1" type="ORF">E2I14_07370</name>
</gene>
<accession>A0A4R5W479</accession>
<evidence type="ECO:0000313" key="2">
    <source>
        <dbReference type="Proteomes" id="UP000294829"/>
    </source>
</evidence>
<dbReference type="OrthoDB" id="8912432at2"/>
<comment type="caution">
    <text evidence="1">The sequence shown here is derived from an EMBL/GenBank/DDBJ whole genome shotgun (WGS) entry which is preliminary data.</text>
</comment>
<dbReference type="EMBL" id="SMYL01000002">
    <property type="protein sequence ID" value="TDK67559.1"/>
    <property type="molecule type" value="Genomic_DNA"/>
</dbReference>
<evidence type="ECO:0000313" key="1">
    <source>
        <dbReference type="EMBL" id="TDK67559.1"/>
    </source>
</evidence>
<sequence>MKSFKVIAICLGVLFLLAYAFIFFFNPFWSPQLPRGFEFNMSYDDQHATILDYRFSGEKEDFSEEKTIIAAPSPDFADTGRGTYGNGLGYQYIRPTNLYVKWQDDLTHEIYSKDIDLRQVLPKNIDGTDLYFNIFGSQIFVYLALKEPKVNRQTNVGTMFQERVNIQLYPISLNK</sequence>
<dbReference type="Proteomes" id="UP000294829">
    <property type="component" value="Unassembled WGS sequence"/>
</dbReference>
<dbReference type="RefSeq" id="WP_133326928.1">
    <property type="nucleotide sequence ID" value="NZ_SMYL01000002.1"/>
</dbReference>
<reference evidence="1 2" key="1">
    <citation type="submission" date="2019-03" db="EMBL/GenBank/DDBJ databases">
        <title>Sapientia aquatica gen. nov., sp. nov., isolated from a crater lake.</title>
        <authorList>
            <person name="Felfoldi T."/>
            <person name="Szabo A."/>
            <person name="Toth E."/>
            <person name="Schumann P."/>
            <person name="Keki Z."/>
            <person name="Marialigeti K."/>
            <person name="Mathe I."/>
        </authorList>
    </citation>
    <scope>NUCLEOTIDE SEQUENCE [LARGE SCALE GENOMIC DNA]</scope>
    <source>
        <strain evidence="1 2">SA-152</strain>
    </source>
</reference>
<dbReference type="AlphaFoldDB" id="A0A4R5W479"/>
<name>A0A4R5W479_9BURK</name>
<keyword evidence="2" id="KW-1185">Reference proteome</keyword>
<protein>
    <submittedName>
        <fullName evidence="1">Uncharacterized protein</fullName>
    </submittedName>
</protein>
<organism evidence="1 2">
    <name type="scientific">Sapientia aquatica</name>
    <dbReference type="NCBI Taxonomy" id="1549640"/>
    <lineage>
        <taxon>Bacteria</taxon>
        <taxon>Pseudomonadati</taxon>
        <taxon>Pseudomonadota</taxon>
        <taxon>Betaproteobacteria</taxon>
        <taxon>Burkholderiales</taxon>
        <taxon>Oxalobacteraceae</taxon>
        <taxon>Sapientia</taxon>
    </lineage>
</organism>
<proteinExistence type="predicted"/>